<protein>
    <submittedName>
        <fullName evidence="3">Carbohydrate-selective porin (OprB family)</fullName>
    </submittedName>
</protein>
<dbReference type="RefSeq" id="WP_120799349.1">
    <property type="nucleotide sequence ID" value="NZ_RBXL01000001.1"/>
</dbReference>
<dbReference type="InterPro" id="IPR007049">
    <property type="entry name" value="Carb-sel_porin_OprB"/>
</dbReference>
<comment type="caution">
    <text evidence="3">The sequence shown here is derived from an EMBL/GenBank/DDBJ whole genome shotgun (WGS) entry which is preliminary data.</text>
</comment>
<dbReference type="GO" id="GO:0008643">
    <property type="term" value="P:carbohydrate transport"/>
    <property type="evidence" value="ECO:0007669"/>
    <property type="project" value="InterPro"/>
</dbReference>
<accession>A0A495VG00</accession>
<organism evidence="3 4">
    <name type="scientific">Thiocapsa rosea</name>
    <dbReference type="NCBI Taxonomy" id="69360"/>
    <lineage>
        <taxon>Bacteria</taxon>
        <taxon>Pseudomonadati</taxon>
        <taxon>Pseudomonadota</taxon>
        <taxon>Gammaproteobacteria</taxon>
        <taxon>Chromatiales</taxon>
        <taxon>Chromatiaceae</taxon>
        <taxon>Thiocapsa</taxon>
    </lineage>
</organism>
<feature type="signal peptide" evidence="2">
    <location>
        <begin position="1"/>
        <end position="19"/>
    </location>
</feature>
<sequence length="419" mass="45707">MLRHVAGILLIVVGTPALAQANDRQPPLLGTTDVSEVRKIGRLHDRIERATWWEALNRDLTGAYGAYSGFKNRVKKDTGLSWSMPVSYLQQWGTPDGGSTAGQILATPGLDWAMFHSETFGAGSLQVAYTWVQYPWRQTAADIADTLGIITPINDFPGNGEDSFPQLTYTHALPGNRLLLSIGQYPFYNFDGNPYLADQQQNFNNYVFAQNGSSTYPTAGLGAYTQVNLTSTVQLAGGFQNATDITGADITTTGFGEDNLAWFGYAQWTPTFHGLGTAQYAFTYYDVPEVPAQPNSSTGWSVNASQNLNDTWAIFGRANGAWGYQTPIRASYAIGGAMNNPLGRSRLDQIGLAIGYAEAAGSPVNPPGTRDEQVVEAYWNWEFFGGLLLTPDVQYIRNPATDTGRDSVWALSLRATLMF</sequence>
<evidence type="ECO:0000313" key="3">
    <source>
        <dbReference type="EMBL" id="RKT47367.1"/>
    </source>
</evidence>
<dbReference type="AlphaFoldDB" id="A0A495VG00"/>
<dbReference type="OrthoDB" id="545475at2"/>
<dbReference type="EMBL" id="RBXL01000001">
    <property type="protein sequence ID" value="RKT47367.1"/>
    <property type="molecule type" value="Genomic_DNA"/>
</dbReference>
<keyword evidence="4" id="KW-1185">Reference proteome</keyword>
<dbReference type="InterPro" id="IPR038673">
    <property type="entry name" value="OprB_sf"/>
</dbReference>
<evidence type="ECO:0000256" key="1">
    <source>
        <dbReference type="ARBA" id="ARBA00008769"/>
    </source>
</evidence>
<dbReference type="GO" id="GO:0016020">
    <property type="term" value="C:membrane"/>
    <property type="evidence" value="ECO:0007669"/>
    <property type="project" value="InterPro"/>
</dbReference>
<evidence type="ECO:0000256" key="2">
    <source>
        <dbReference type="RuleBase" id="RU363072"/>
    </source>
</evidence>
<gene>
    <name evidence="3" type="ORF">BDD21_4934</name>
</gene>
<feature type="chain" id="PRO_5019619187" evidence="2">
    <location>
        <begin position="20"/>
        <end position="419"/>
    </location>
</feature>
<comment type="similarity">
    <text evidence="1 2">Belongs to the OprB family.</text>
</comment>
<reference evidence="3 4" key="1">
    <citation type="submission" date="2018-10" db="EMBL/GenBank/DDBJ databases">
        <title>Genomic Encyclopedia of Archaeal and Bacterial Type Strains, Phase II (KMG-II): from individual species to whole genera.</title>
        <authorList>
            <person name="Goeker M."/>
        </authorList>
    </citation>
    <scope>NUCLEOTIDE SEQUENCE [LARGE SCALE GENOMIC DNA]</scope>
    <source>
        <strain evidence="3 4">DSM 235</strain>
    </source>
</reference>
<dbReference type="Pfam" id="PF04966">
    <property type="entry name" value="OprB"/>
    <property type="match status" value="1"/>
</dbReference>
<name>A0A495VG00_9GAMM</name>
<dbReference type="Proteomes" id="UP000274556">
    <property type="component" value="Unassembled WGS sequence"/>
</dbReference>
<dbReference type="GO" id="GO:0015288">
    <property type="term" value="F:porin activity"/>
    <property type="evidence" value="ECO:0007669"/>
    <property type="project" value="InterPro"/>
</dbReference>
<dbReference type="Gene3D" id="2.40.160.180">
    <property type="entry name" value="Carbohydrate-selective porin OprB"/>
    <property type="match status" value="1"/>
</dbReference>
<evidence type="ECO:0000313" key="4">
    <source>
        <dbReference type="Proteomes" id="UP000274556"/>
    </source>
</evidence>
<proteinExistence type="inferred from homology"/>
<keyword evidence="2" id="KW-0732">Signal</keyword>